<proteinExistence type="predicted"/>
<keyword evidence="2" id="KW-0285">Flavoprotein</keyword>
<sequence>MDHLNGRQGGTLSRRTFLAGAGTVAGMAALAGIAGCAPSAPSGGKAEDGKPSGSYAFAKKQADVADGEQLSTDVLVVGGGGAGLCAALSAAENGAQVILAEKLSQLGGATMLSGGAIPVVGTRQQVEAGVQDSTFAMATDILRPTNYTVRPDLVHTVAENAKDLIEWTERMGVVWNLDERGRFGQTARRMHIAEGTGEGLVSKLIEHMGAQDAITQMLSFEIEGLVLDDSDAVAGAYGTHDGKACTITAKNVVLATSGFANNPDMIARYCPETAEAVKVVAMGATGEGIEWAEELGVELQCMGAYQGHAFRGVDSNTTAGHQALATNGAIIVNSNGERFVNEYGGYSDLSPHVLAQPGHIGYLCFTDAQAEKSKEFPERQAAGFVVTGATASELADALGIESAALERTFEAYRQGIEKGEDDFNRSRLPESFDGPYRAMKITGEIRHTQGGMPTDVAGHVVRPDESLIPGLYAAGGCTEGFSCRAGSVYSSGNGLIQALLFGMIAGRNAALEEKGSAQVAVWEAPSTVG</sequence>
<gene>
    <name evidence="6" type="ORF">GS424_005625</name>
</gene>
<evidence type="ECO:0000313" key="7">
    <source>
        <dbReference type="Proteomes" id="UP000478463"/>
    </source>
</evidence>
<dbReference type="Pfam" id="PF00890">
    <property type="entry name" value="FAD_binding_2"/>
    <property type="match status" value="1"/>
</dbReference>
<keyword evidence="4" id="KW-0560">Oxidoreductase</keyword>
<evidence type="ECO:0000313" key="6">
    <source>
        <dbReference type="EMBL" id="QOS69965.1"/>
    </source>
</evidence>
<name>A0A6L7IUI5_9ACTN</name>
<evidence type="ECO:0000259" key="5">
    <source>
        <dbReference type="Pfam" id="PF00890"/>
    </source>
</evidence>
<dbReference type="PANTHER" id="PTHR43400">
    <property type="entry name" value="FUMARATE REDUCTASE"/>
    <property type="match status" value="1"/>
</dbReference>
<dbReference type="PRINTS" id="PR00368">
    <property type="entry name" value="FADPNR"/>
</dbReference>
<accession>A0A6L7IUI5</accession>
<dbReference type="InterPro" id="IPR036188">
    <property type="entry name" value="FAD/NAD-bd_sf"/>
</dbReference>
<dbReference type="InterPro" id="IPR050315">
    <property type="entry name" value="FAD-oxidoreductase_2"/>
</dbReference>
<dbReference type="InterPro" id="IPR027477">
    <property type="entry name" value="Succ_DH/fumarate_Rdtase_cat_sf"/>
</dbReference>
<dbReference type="GO" id="GO:0033765">
    <property type="term" value="F:steroid dehydrogenase activity, acting on the CH-CH group of donors"/>
    <property type="evidence" value="ECO:0007669"/>
    <property type="project" value="UniProtKB-ARBA"/>
</dbReference>
<dbReference type="InterPro" id="IPR006311">
    <property type="entry name" value="TAT_signal"/>
</dbReference>
<dbReference type="Gene3D" id="3.90.700.10">
    <property type="entry name" value="Succinate dehydrogenase/fumarate reductase flavoprotein, catalytic domain"/>
    <property type="match status" value="1"/>
</dbReference>
<dbReference type="Proteomes" id="UP000478463">
    <property type="component" value="Chromosome"/>
</dbReference>
<evidence type="ECO:0000256" key="4">
    <source>
        <dbReference type="ARBA" id="ARBA00023002"/>
    </source>
</evidence>
<dbReference type="PANTHER" id="PTHR43400:SF10">
    <property type="entry name" value="3-OXOSTEROID 1-DEHYDROGENASE"/>
    <property type="match status" value="1"/>
</dbReference>
<comment type="cofactor">
    <cofactor evidence="1">
        <name>FAD</name>
        <dbReference type="ChEBI" id="CHEBI:57692"/>
    </cofactor>
</comment>
<dbReference type="Gene3D" id="3.50.50.60">
    <property type="entry name" value="FAD/NAD(P)-binding domain"/>
    <property type="match status" value="1"/>
</dbReference>
<evidence type="ECO:0000256" key="1">
    <source>
        <dbReference type="ARBA" id="ARBA00001974"/>
    </source>
</evidence>
<dbReference type="InterPro" id="IPR003953">
    <property type="entry name" value="FAD-dep_OxRdtase_2_FAD-bd"/>
</dbReference>
<keyword evidence="3" id="KW-0274">FAD</keyword>
<dbReference type="GO" id="GO:0008202">
    <property type="term" value="P:steroid metabolic process"/>
    <property type="evidence" value="ECO:0007669"/>
    <property type="project" value="UniProtKB-ARBA"/>
</dbReference>
<dbReference type="SUPFAM" id="SSF56425">
    <property type="entry name" value="Succinate dehydrogenase/fumarate reductase flavoprotein, catalytic domain"/>
    <property type="match status" value="1"/>
</dbReference>
<dbReference type="EMBL" id="CP063310">
    <property type="protein sequence ID" value="QOS69965.1"/>
    <property type="molecule type" value="Genomic_DNA"/>
</dbReference>
<feature type="domain" description="FAD-dependent oxidoreductase 2 FAD-binding" evidence="5">
    <location>
        <begin position="73"/>
        <end position="481"/>
    </location>
</feature>
<dbReference type="AlphaFoldDB" id="A0A6L7IUI5"/>
<dbReference type="KEGG" id="egd:GS424_005625"/>
<protein>
    <submittedName>
        <fullName evidence="6">FAD-binding protein</fullName>
    </submittedName>
</protein>
<dbReference type="PROSITE" id="PS51318">
    <property type="entry name" value="TAT"/>
    <property type="match status" value="1"/>
</dbReference>
<organism evidence="6 7">
    <name type="scientific">Eggerthella guodeyinii</name>
    <dbReference type="NCBI Taxonomy" id="2690837"/>
    <lineage>
        <taxon>Bacteria</taxon>
        <taxon>Bacillati</taxon>
        <taxon>Actinomycetota</taxon>
        <taxon>Coriobacteriia</taxon>
        <taxon>Eggerthellales</taxon>
        <taxon>Eggerthellaceae</taxon>
        <taxon>Eggerthella</taxon>
    </lineage>
</organism>
<evidence type="ECO:0000256" key="3">
    <source>
        <dbReference type="ARBA" id="ARBA00022827"/>
    </source>
</evidence>
<evidence type="ECO:0000256" key="2">
    <source>
        <dbReference type="ARBA" id="ARBA00022630"/>
    </source>
</evidence>
<reference evidence="6 7" key="1">
    <citation type="submission" date="2020-10" db="EMBL/GenBank/DDBJ databases">
        <title>Eggerthella sp. nov., isolated from human feces.</title>
        <authorList>
            <person name="Yajun G."/>
        </authorList>
    </citation>
    <scope>NUCLEOTIDE SEQUENCE [LARGE SCALE GENOMIC DNA]</scope>
    <source>
        <strain evidence="6 7">HF-1101</strain>
    </source>
</reference>
<dbReference type="SUPFAM" id="SSF51905">
    <property type="entry name" value="FAD/NAD(P)-binding domain"/>
    <property type="match status" value="1"/>
</dbReference>